<evidence type="ECO:0000313" key="3">
    <source>
        <dbReference type="EMBL" id="ROS44141.1"/>
    </source>
</evidence>
<feature type="domain" description="Enoyl reductase (ER)" evidence="2">
    <location>
        <begin position="84"/>
        <end position="372"/>
    </location>
</feature>
<dbReference type="InterPro" id="IPR036291">
    <property type="entry name" value="NAD(P)-bd_dom_sf"/>
</dbReference>
<dbReference type="Pfam" id="PF08240">
    <property type="entry name" value="ADH_N"/>
    <property type="match status" value="1"/>
</dbReference>
<dbReference type="InterPro" id="IPR011032">
    <property type="entry name" value="GroES-like_sf"/>
</dbReference>
<dbReference type="SUPFAM" id="SSF51735">
    <property type="entry name" value="NAD(P)-binding Rossmann-fold domains"/>
    <property type="match status" value="1"/>
</dbReference>
<evidence type="ECO:0000313" key="4">
    <source>
        <dbReference type="Proteomes" id="UP000274843"/>
    </source>
</evidence>
<dbReference type="PANTHER" id="PTHR11695">
    <property type="entry name" value="ALCOHOL DEHYDROGENASE RELATED"/>
    <property type="match status" value="1"/>
</dbReference>
<dbReference type="InterPro" id="IPR020843">
    <property type="entry name" value="ER"/>
</dbReference>
<dbReference type="PANTHER" id="PTHR11695:SF294">
    <property type="entry name" value="RETICULON-4-INTERACTING PROTEIN 1, MITOCHONDRIAL"/>
    <property type="match status" value="1"/>
</dbReference>
<dbReference type="CDD" id="cd05289">
    <property type="entry name" value="MDR_like_2"/>
    <property type="match status" value="1"/>
</dbReference>
<dbReference type="EMBL" id="RKHY01000001">
    <property type="protein sequence ID" value="ROS44141.1"/>
    <property type="molecule type" value="Genomic_DNA"/>
</dbReference>
<keyword evidence="4" id="KW-1185">Reference proteome</keyword>
<keyword evidence="1" id="KW-0560">Oxidoreductase</keyword>
<dbReference type="InterPro" id="IPR002364">
    <property type="entry name" value="Quin_OxRdtase/zeta-crystal_CS"/>
</dbReference>
<organism evidence="3 4">
    <name type="scientific">Amycolatopsis thermoflava</name>
    <dbReference type="NCBI Taxonomy" id="84480"/>
    <lineage>
        <taxon>Bacteria</taxon>
        <taxon>Bacillati</taxon>
        <taxon>Actinomycetota</taxon>
        <taxon>Actinomycetes</taxon>
        <taxon>Pseudonocardiales</taxon>
        <taxon>Pseudonocardiaceae</taxon>
        <taxon>Amycolatopsis</taxon>
        <taxon>Amycolatopsis methanolica group</taxon>
    </lineage>
</organism>
<name>A0A3N2H5E9_9PSEU</name>
<dbReference type="Gene3D" id="3.90.180.10">
    <property type="entry name" value="Medium-chain alcohol dehydrogenases, catalytic domain"/>
    <property type="match status" value="1"/>
</dbReference>
<accession>A0A3N2H5E9</accession>
<dbReference type="SUPFAM" id="SSF50129">
    <property type="entry name" value="GroES-like"/>
    <property type="match status" value="1"/>
</dbReference>
<dbReference type="GO" id="GO:0008270">
    <property type="term" value="F:zinc ion binding"/>
    <property type="evidence" value="ECO:0007669"/>
    <property type="project" value="InterPro"/>
</dbReference>
<proteinExistence type="predicted"/>
<dbReference type="Pfam" id="PF13602">
    <property type="entry name" value="ADH_zinc_N_2"/>
    <property type="match status" value="1"/>
</dbReference>
<reference evidence="3 4" key="1">
    <citation type="submission" date="2018-11" db="EMBL/GenBank/DDBJ databases">
        <title>Sequencing the genomes of 1000 actinobacteria strains.</title>
        <authorList>
            <person name="Klenk H.-P."/>
        </authorList>
    </citation>
    <scope>NUCLEOTIDE SEQUENCE [LARGE SCALE GENOMIC DNA]</scope>
    <source>
        <strain evidence="3 4">DSM 44348</strain>
    </source>
</reference>
<evidence type="ECO:0000256" key="1">
    <source>
        <dbReference type="ARBA" id="ARBA00023002"/>
    </source>
</evidence>
<gene>
    <name evidence="3" type="ORF">EDD35_6571</name>
</gene>
<dbReference type="AlphaFoldDB" id="A0A3N2H5E9"/>
<sequence>MHDFPAGFRTEVLQRYPRLNLAEESVRCFEDQAQCKPDSSAAAAIGNDLAARMARNPLERPEQGSPPTGGSVMQAVTAKDQASGVDGIALSEIPYPNAAENDVVVRVHAAGFTPGELEWPASWADRAGRDRAPSVPGHELSGVVVELGYGTTGLTVGQRVFGLADWTRNGTLAEYVAVEARNLAPLPADVDHVVAAALPISGLTAWQGLFDHGRLTVGQTVLVHGAAGGVGSIAVQLAREAGARVIGAGRAADRDVVLDLGAHAFLDLESVEPDVGEVDLLFDVIGGEVLERSSKLLRAGGTIVTITAPPPRQPADGRALFFVVEPDRARLADLAARVRAGRLRPVVGPVLPLSEAPGAFRPGKRTRGKTIIRVTDGD</sequence>
<dbReference type="GO" id="GO:0016491">
    <property type="term" value="F:oxidoreductase activity"/>
    <property type="evidence" value="ECO:0007669"/>
    <property type="project" value="UniProtKB-KW"/>
</dbReference>
<dbReference type="Proteomes" id="UP000274843">
    <property type="component" value="Unassembled WGS sequence"/>
</dbReference>
<evidence type="ECO:0000259" key="2">
    <source>
        <dbReference type="SMART" id="SM00829"/>
    </source>
</evidence>
<dbReference type="Gene3D" id="3.40.50.720">
    <property type="entry name" value="NAD(P)-binding Rossmann-like Domain"/>
    <property type="match status" value="1"/>
</dbReference>
<dbReference type="InterPro" id="IPR050700">
    <property type="entry name" value="YIM1/Zinc_Alcohol_DH_Fams"/>
</dbReference>
<dbReference type="InterPro" id="IPR013154">
    <property type="entry name" value="ADH-like_N"/>
</dbReference>
<dbReference type="SMART" id="SM00829">
    <property type="entry name" value="PKS_ER"/>
    <property type="match status" value="1"/>
</dbReference>
<protein>
    <submittedName>
        <fullName evidence="3">NADPH:quinone reductase-like Zn-dependent oxidoreductase</fullName>
    </submittedName>
</protein>
<dbReference type="PROSITE" id="PS01162">
    <property type="entry name" value="QOR_ZETA_CRYSTAL"/>
    <property type="match status" value="1"/>
</dbReference>
<comment type="caution">
    <text evidence="3">The sequence shown here is derived from an EMBL/GenBank/DDBJ whole genome shotgun (WGS) entry which is preliminary data.</text>
</comment>